<dbReference type="EMBL" id="CP012673">
    <property type="protein sequence ID" value="AUX42804.1"/>
    <property type="molecule type" value="Genomic_DNA"/>
</dbReference>
<dbReference type="RefSeq" id="WP_104981562.1">
    <property type="nucleotide sequence ID" value="NZ_CP012673.1"/>
</dbReference>
<proteinExistence type="predicted"/>
<gene>
    <name evidence="1" type="ORF">SOCE26_042380</name>
</gene>
<dbReference type="Proteomes" id="UP000238348">
    <property type="component" value="Chromosome"/>
</dbReference>
<sequence>METPRFIQGVYSFEGQGLEKPVPLRPAISYVVPRDRRAQLIYLRAGNSTSELIYLLLKRDGHPMRYFPVGAKDAIHVPLVIVEDIHPESVLELSVGAPEGLRGLTAIDIGLAEI</sequence>
<protein>
    <submittedName>
        <fullName evidence="1">Molybdopterin oxidoreductase</fullName>
    </submittedName>
</protein>
<evidence type="ECO:0000313" key="2">
    <source>
        <dbReference type="Proteomes" id="UP000238348"/>
    </source>
</evidence>
<organism evidence="1 2">
    <name type="scientific">Sorangium cellulosum</name>
    <name type="common">Polyangium cellulosum</name>
    <dbReference type="NCBI Taxonomy" id="56"/>
    <lineage>
        <taxon>Bacteria</taxon>
        <taxon>Pseudomonadati</taxon>
        <taxon>Myxococcota</taxon>
        <taxon>Polyangia</taxon>
        <taxon>Polyangiales</taxon>
        <taxon>Polyangiaceae</taxon>
        <taxon>Sorangium</taxon>
    </lineage>
</organism>
<name>A0A2L0EU44_SORCE</name>
<dbReference type="OrthoDB" id="7376058at2"/>
<accession>A0A2L0EU44</accession>
<dbReference type="AlphaFoldDB" id="A0A2L0EU44"/>
<reference evidence="1 2" key="1">
    <citation type="submission" date="2015-09" db="EMBL/GenBank/DDBJ databases">
        <title>Sorangium comparison.</title>
        <authorList>
            <person name="Zaburannyi N."/>
            <person name="Bunk B."/>
            <person name="Overmann J."/>
            <person name="Mueller R."/>
        </authorList>
    </citation>
    <scope>NUCLEOTIDE SEQUENCE [LARGE SCALE GENOMIC DNA]</scope>
    <source>
        <strain evidence="1 2">So ce26</strain>
    </source>
</reference>
<evidence type="ECO:0000313" key="1">
    <source>
        <dbReference type="EMBL" id="AUX42804.1"/>
    </source>
</evidence>